<keyword evidence="3 8" id="KW-0274">FAD</keyword>
<evidence type="ECO:0000256" key="10">
    <source>
        <dbReference type="RuleBase" id="RU003691"/>
    </source>
</evidence>
<evidence type="ECO:0000256" key="5">
    <source>
        <dbReference type="ARBA" id="ARBA00023157"/>
    </source>
</evidence>
<feature type="binding site" evidence="8">
    <location>
        <position position="53"/>
    </location>
    <ligand>
        <name>FAD</name>
        <dbReference type="ChEBI" id="CHEBI:57692"/>
    </ligand>
</feature>
<dbReference type="InterPro" id="IPR046952">
    <property type="entry name" value="GSHR/TRXR-like"/>
</dbReference>
<dbReference type="Proteomes" id="UP000034883">
    <property type="component" value="Chromosome"/>
</dbReference>
<feature type="active site" description="Proton acceptor" evidence="7">
    <location>
        <position position="441"/>
    </location>
</feature>
<organism evidence="13 14">
    <name type="scientific">Sandaracinus amylolyticus</name>
    <dbReference type="NCBI Taxonomy" id="927083"/>
    <lineage>
        <taxon>Bacteria</taxon>
        <taxon>Pseudomonadati</taxon>
        <taxon>Myxococcota</taxon>
        <taxon>Polyangia</taxon>
        <taxon>Polyangiales</taxon>
        <taxon>Sandaracinaceae</taxon>
        <taxon>Sandaracinus</taxon>
    </lineage>
</organism>
<feature type="binding site" evidence="8">
    <location>
        <position position="267"/>
    </location>
    <ligand>
        <name>NAD(+)</name>
        <dbReference type="ChEBI" id="CHEBI:57540"/>
    </ligand>
</feature>
<dbReference type="PRINTS" id="PR00368">
    <property type="entry name" value="FADPNR"/>
</dbReference>
<dbReference type="InterPro" id="IPR001100">
    <property type="entry name" value="Pyr_nuc-diS_OxRdtase"/>
</dbReference>
<keyword evidence="6 10" id="KW-0676">Redox-active center</keyword>
<protein>
    <submittedName>
        <fullName evidence="13">Glutathione reductase</fullName>
    </submittedName>
</protein>
<keyword evidence="8" id="KW-0520">NAD</keyword>
<dbReference type="Pfam" id="PF02852">
    <property type="entry name" value="Pyr_redox_dim"/>
    <property type="match status" value="1"/>
</dbReference>
<dbReference type="GO" id="GO:0006749">
    <property type="term" value="P:glutathione metabolic process"/>
    <property type="evidence" value="ECO:0007669"/>
    <property type="project" value="TreeGrafter"/>
</dbReference>
<dbReference type="KEGG" id="samy:DB32_003000"/>
<dbReference type="GO" id="GO:0050660">
    <property type="term" value="F:flavin adenine dinucleotide binding"/>
    <property type="evidence" value="ECO:0007669"/>
    <property type="project" value="InterPro"/>
</dbReference>
<gene>
    <name evidence="13" type="ORF">DB32_003000</name>
</gene>
<dbReference type="GO" id="GO:0045454">
    <property type="term" value="P:cell redox homeostasis"/>
    <property type="evidence" value="ECO:0007669"/>
    <property type="project" value="InterPro"/>
</dbReference>
<keyword evidence="14" id="KW-1185">Reference proteome</keyword>
<accession>A0A0F6YHM1</accession>
<dbReference type="Pfam" id="PF07992">
    <property type="entry name" value="Pyr_redox_2"/>
    <property type="match status" value="1"/>
</dbReference>
<feature type="binding site" evidence="8">
    <location>
        <begin position="175"/>
        <end position="182"/>
    </location>
    <ligand>
        <name>NAD(+)</name>
        <dbReference type="ChEBI" id="CHEBI:57540"/>
    </ligand>
</feature>
<dbReference type="AlphaFoldDB" id="A0A0F6YHM1"/>
<feature type="domain" description="Pyridine nucleotide-disulphide oxidoreductase dimerisation" evidence="11">
    <location>
        <begin position="344"/>
        <end position="451"/>
    </location>
</feature>
<feature type="domain" description="FAD/NAD(P)-binding" evidence="12">
    <location>
        <begin position="7"/>
        <end position="323"/>
    </location>
</feature>
<dbReference type="EMBL" id="CP011125">
    <property type="protein sequence ID" value="AKF05851.1"/>
    <property type="molecule type" value="Genomic_DNA"/>
</dbReference>
<dbReference type="SUPFAM" id="SSF55424">
    <property type="entry name" value="FAD/NAD-linked reductases, dimerisation (C-terminal) domain"/>
    <property type="match status" value="1"/>
</dbReference>
<dbReference type="InterPro" id="IPR012999">
    <property type="entry name" value="Pyr_OxRdtase_I_AS"/>
</dbReference>
<dbReference type="InterPro" id="IPR036188">
    <property type="entry name" value="FAD/NAD-bd_sf"/>
</dbReference>
<evidence type="ECO:0000256" key="9">
    <source>
        <dbReference type="PIRSR" id="PIRSR000350-4"/>
    </source>
</evidence>
<dbReference type="STRING" id="927083.DB32_003000"/>
<evidence type="ECO:0000259" key="12">
    <source>
        <dbReference type="Pfam" id="PF07992"/>
    </source>
</evidence>
<dbReference type="InterPro" id="IPR016156">
    <property type="entry name" value="FAD/NAD-linked_Rdtase_dimer_sf"/>
</dbReference>
<evidence type="ECO:0000256" key="8">
    <source>
        <dbReference type="PIRSR" id="PIRSR000350-3"/>
    </source>
</evidence>
<dbReference type="InterPro" id="IPR023753">
    <property type="entry name" value="FAD/NAD-binding_dom"/>
</dbReference>
<keyword evidence="5" id="KW-1015">Disulfide bond</keyword>
<evidence type="ECO:0000256" key="2">
    <source>
        <dbReference type="ARBA" id="ARBA00022630"/>
    </source>
</evidence>
<keyword evidence="2 10" id="KW-0285">Flavoprotein</keyword>
<dbReference type="PANTHER" id="PTHR42737">
    <property type="entry name" value="GLUTATHIONE REDUCTASE"/>
    <property type="match status" value="1"/>
</dbReference>
<feature type="disulfide bond" description="Redox-active" evidence="9">
    <location>
        <begin position="44"/>
        <end position="49"/>
    </location>
</feature>
<evidence type="ECO:0000313" key="14">
    <source>
        <dbReference type="Proteomes" id="UP000034883"/>
    </source>
</evidence>
<dbReference type="NCBIfam" id="NF004776">
    <property type="entry name" value="PRK06116.1"/>
    <property type="match status" value="1"/>
</dbReference>
<dbReference type="PANTHER" id="PTHR42737:SF2">
    <property type="entry name" value="GLUTATHIONE REDUCTASE"/>
    <property type="match status" value="1"/>
</dbReference>
<keyword evidence="8" id="KW-0547">Nucleotide-binding</keyword>
<dbReference type="GO" id="GO:0005829">
    <property type="term" value="C:cytosol"/>
    <property type="evidence" value="ECO:0007669"/>
    <property type="project" value="TreeGrafter"/>
</dbReference>
<reference evidence="13 14" key="1">
    <citation type="submission" date="2015-03" db="EMBL/GenBank/DDBJ databases">
        <title>Genome assembly of Sandaracinus amylolyticus DSM 53668.</title>
        <authorList>
            <person name="Sharma G."/>
            <person name="Subramanian S."/>
        </authorList>
    </citation>
    <scope>NUCLEOTIDE SEQUENCE [LARGE SCALE GENOMIC DNA]</scope>
    <source>
        <strain evidence="13 14">DSM 53668</strain>
    </source>
</reference>
<evidence type="ECO:0000313" key="13">
    <source>
        <dbReference type="EMBL" id="AKF05851.1"/>
    </source>
</evidence>
<dbReference type="RefSeq" id="WP_053233076.1">
    <property type="nucleotide sequence ID" value="NZ_CP011125.1"/>
</dbReference>
<evidence type="ECO:0000256" key="3">
    <source>
        <dbReference type="ARBA" id="ARBA00022827"/>
    </source>
</evidence>
<dbReference type="GO" id="GO:0034599">
    <property type="term" value="P:cellular response to oxidative stress"/>
    <property type="evidence" value="ECO:0007669"/>
    <property type="project" value="TreeGrafter"/>
</dbReference>
<feature type="binding site" evidence="8">
    <location>
        <position position="308"/>
    </location>
    <ligand>
        <name>FAD</name>
        <dbReference type="ChEBI" id="CHEBI:57692"/>
    </ligand>
</feature>
<evidence type="ECO:0000256" key="6">
    <source>
        <dbReference type="ARBA" id="ARBA00023284"/>
    </source>
</evidence>
<sequence length="458" mass="49962">MARRWDYDLYVIGGGSAGVRLARTSGALGAKVALAEDARLGGTCVNVGCVPKKLFVYASRIAHEIADAANYGWSIPTPSFDWRVLRTNEEKEVARLNGIYRRLLVESHVDVHDARAVIEGPNTLRVDGRVVTAERIAICTGSVPRRPDIPGAELGMISDDVFVLEELPRSIIVVGAGYIACEFASIFASLGVETRLVARGERLLPHFDREIGLTLQRELAKQDVHVTCERHVMALEKRGDRIAVRFDRGDEKCPEELLADRVLFAIGRHPNCGHVGIESVAIKCKPDGAITVDDEYRTNVPSIHALGDVIGRVQLTPVALAEGTALAHTLFGSRGKIVVDYEAIPTAVFTTPEIATVGLTEAQARRHHEILVFRTEFRPLKHTVSGRDERTLMKLIVDRQTDRVLGVHVLGEGASEMVQTVAVAMKAGATKAHFDATIGIHPTAAEELVTLRTPVKEP</sequence>
<evidence type="ECO:0000259" key="11">
    <source>
        <dbReference type="Pfam" id="PF02852"/>
    </source>
</evidence>
<comment type="cofactor">
    <cofactor evidence="8">
        <name>FAD</name>
        <dbReference type="ChEBI" id="CHEBI:57692"/>
    </cofactor>
    <text evidence="8">Binds 1 FAD per subunit.</text>
</comment>
<dbReference type="PRINTS" id="PR00411">
    <property type="entry name" value="PNDRDTASEI"/>
</dbReference>
<dbReference type="InterPro" id="IPR004099">
    <property type="entry name" value="Pyr_nucl-diS_OxRdtase_dimer"/>
</dbReference>
<evidence type="ECO:0000256" key="7">
    <source>
        <dbReference type="PIRSR" id="PIRSR000350-2"/>
    </source>
</evidence>
<evidence type="ECO:0000256" key="1">
    <source>
        <dbReference type="ARBA" id="ARBA00007532"/>
    </source>
</evidence>
<keyword evidence="4 10" id="KW-0560">Oxidoreductase</keyword>
<dbReference type="SUPFAM" id="SSF51905">
    <property type="entry name" value="FAD/NAD(P)-binding domain"/>
    <property type="match status" value="1"/>
</dbReference>
<feature type="binding site" evidence="8">
    <location>
        <begin position="140"/>
        <end position="142"/>
    </location>
    <ligand>
        <name>FAD</name>
        <dbReference type="ChEBI" id="CHEBI:57692"/>
    </ligand>
</feature>
<evidence type="ECO:0000256" key="4">
    <source>
        <dbReference type="ARBA" id="ARBA00023002"/>
    </source>
</evidence>
<dbReference type="OrthoDB" id="9786429at2"/>
<name>A0A0F6YHM1_9BACT</name>
<proteinExistence type="inferred from homology"/>
<comment type="similarity">
    <text evidence="1 10">Belongs to the class-I pyridine nucleotide-disulfide oxidoreductase family.</text>
</comment>
<dbReference type="Gene3D" id="3.30.390.30">
    <property type="match status" value="1"/>
</dbReference>
<dbReference type="PIRSF" id="PIRSF000350">
    <property type="entry name" value="Mercury_reductase_MerA"/>
    <property type="match status" value="1"/>
</dbReference>
<dbReference type="PROSITE" id="PS00076">
    <property type="entry name" value="PYRIDINE_REDOX_1"/>
    <property type="match status" value="1"/>
</dbReference>
<dbReference type="Gene3D" id="3.50.50.60">
    <property type="entry name" value="FAD/NAD(P)-binding domain"/>
    <property type="match status" value="2"/>
</dbReference>
<dbReference type="GO" id="GO:0004362">
    <property type="term" value="F:glutathione-disulfide reductase (NADPH) activity"/>
    <property type="evidence" value="ECO:0007669"/>
    <property type="project" value="TreeGrafter"/>
</dbReference>